<reference evidence="3 4" key="1">
    <citation type="submission" date="2020-12" db="EMBL/GenBank/DDBJ databases">
        <title>Brachybacterium sp. MASK1Z-5, whole genome shotgun sequence.</title>
        <authorList>
            <person name="Tuo L."/>
        </authorList>
    </citation>
    <scope>NUCLEOTIDE SEQUENCE [LARGE SCALE GENOMIC DNA]</scope>
    <source>
        <strain evidence="3 4">MASK1Z-5</strain>
    </source>
</reference>
<dbReference type="InterPro" id="IPR011629">
    <property type="entry name" value="CobW-like_C"/>
</dbReference>
<dbReference type="Pfam" id="PF02492">
    <property type="entry name" value="cobW"/>
    <property type="match status" value="1"/>
</dbReference>
<dbReference type="Pfam" id="PF07683">
    <property type="entry name" value="CobW_C"/>
    <property type="match status" value="1"/>
</dbReference>
<keyword evidence="4" id="KW-1185">Reference proteome</keyword>
<dbReference type="InterPro" id="IPR027417">
    <property type="entry name" value="P-loop_NTPase"/>
</dbReference>
<evidence type="ECO:0000313" key="4">
    <source>
        <dbReference type="Proteomes" id="UP000612352"/>
    </source>
</evidence>
<dbReference type="PANTHER" id="PTHR43603:SF1">
    <property type="entry name" value="ZINC-REGULATED GTPASE METALLOPROTEIN ACTIVATOR 1"/>
    <property type="match status" value="1"/>
</dbReference>
<comment type="caution">
    <text evidence="3">The sequence shown here is derived from an EMBL/GenBank/DDBJ whole genome shotgun (WGS) entry which is preliminary data.</text>
</comment>
<name>A0ABS1B9Y0_9MICO</name>
<sequence>MSANDAAHGGPGAHGPLRPVPDTGSLPVSLISSIDPVLRDVLVTSLLLERPGMLALRYDVDAEHGALRRVLGDAERVIDDSLVELDHPCVSCAMREDAIPLLARLASESRWNGLLLAPPISADPEVVVRTILPGRQGWHLGASAAVVDTRTAVHDLLEDDTLAERGLQWADGDERAVGEALAAQIEYADLLVLDGADGTARELIEHLRAPEQQVAASMHTLHPKTLLLGRHSRARAEARRDPRRVSPYGGPTAHGTWTLDLSSDRPFHPDRLLEHIEELGAGRLRGRGRFWVPDRPGTICQWDGAGGQVSIGAVADAGRELPTTRLVVTGMGPADAERVRRAFGRILLTPEEWADGLAPWLGVEDRLAPWLGEREAAA</sequence>
<accession>A0ABS1B9Y0</accession>
<dbReference type="Gene3D" id="3.40.50.300">
    <property type="entry name" value="P-loop containing nucleotide triphosphate hydrolases"/>
    <property type="match status" value="1"/>
</dbReference>
<feature type="region of interest" description="Disordered" evidence="1">
    <location>
        <begin position="237"/>
        <end position="261"/>
    </location>
</feature>
<dbReference type="SUPFAM" id="SSF90002">
    <property type="entry name" value="Hypothetical protein YjiA, C-terminal domain"/>
    <property type="match status" value="1"/>
</dbReference>
<gene>
    <name evidence="3" type="ORF">I8D64_08670</name>
</gene>
<evidence type="ECO:0000313" key="3">
    <source>
        <dbReference type="EMBL" id="MBK0331474.1"/>
    </source>
</evidence>
<evidence type="ECO:0000259" key="2">
    <source>
        <dbReference type="SMART" id="SM00833"/>
    </source>
</evidence>
<evidence type="ECO:0000256" key="1">
    <source>
        <dbReference type="SAM" id="MobiDB-lite"/>
    </source>
</evidence>
<proteinExistence type="predicted"/>
<organism evidence="3 4">
    <name type="scientific">Brachybacterium halotolerans</name>
    <dbReference type="NCBI Taxonomy" id="2795215"/>
    <lineage>
        <taxon>Bacteria</taxon>
        <taxon>Bacillati</taxon>
        <taxon>Actinomycetota</taxon>
        <taxon>Actinomycetes</taxon>
        <taxon>Micrococcales</taxon>
        <taxon>Dermabacteraceae</taxon>
        <taxon>Brachybacterium</taxon>
    </lineage>
</organism>
<protein>
    <submittedName>
        <fullName evidence="3">GTP-binding protein</fullName>
    </submittedName>
</protein>
<dbReference type="InterPro" id="IPR003495">
    <property type="entry name" value="CobW/HypB/UreG_nucleotide-bd"/>
</dbReference>
<dbReference type="SMART" id="SM00833">
    <property type="entry name" value="CobW_C"/>
    <property type="match status" value="1"/>
</dbReference>
<feature type="domain" description="CobW C-terminal" evidence="2">
    <location>
        <begin position="256"/>
        <end position="347"/>
    </location>
</feature>
<dbReference type="Proteomes" id="UP000612352">
    <property type="component" value="Unassembled WGS sequence"/>
</dbReference>
<dbReference type="EMBL" id="JAEDAJ010000004">
    <property type="protein sequence ID" value="MBK0331474.1"/>
    <property type="molecule type" value="Genomic_DNA"/>
</dbReference>
<dbReference type="RefSeq" id="WP_200502112.1">
    <property type="nucleotide sequence ID" value="NZ_JAEDAJ010000004.1"/>
</dbReference>
<dbReference type="PANTHER" id="PTHR43603">
    <property type="entry name" value="COBW DOMAIN-CONTAINING PROTEIN DDB_G0274527"/>
    <property type="match status" value="1"/>
</dbReference>
<dbReference type="InterPro" id="IPR051927">
    <property type="entry name" value="Zn_Chap_cDPG_Synth"/>
</dbReference>